<name>A0A1F5ZT15_9BACT</name>
<dbReference type="NCBIfam" id="TIGR01024">
    <property type="entry name" value="rplS_bact"/>
    <property type="match status" value="1"/>
</dbReference>
<dbReference type="Gene3D" id="2.30.30.790">
    <property type="match status" value="1"/>
</dbReference>
<organism evidence="5 6">
    <name type="scientific">Candidatus Gottesmanbacteria bacterium RIFCSPHIGHO2_02_FULL_39_11</name>
    <dbReference type="NCBI Taxonomy" id="1798382"/>
    <lineage>
        <taxon>Bacteria</taxon>
        <taxon>Candidatus Gottesmaniibacteriota</taxon>
    </lineage>
</organism>
<gene>
    <name evidence="5" type="ORF">A3D77_06575</name>
</gene>
<comment type="similarity">
    <text evidence="1 4">Belongs to the bacterial ribosomal protein bL19 family.</text>
</comment>
<evidence type="ECO:0000256" key="3">
    <source>
        <dbReference type="ARBA" id="ARBA00023274"/>
    </source>
</evidence>
<comment type="function">
    <text evidence="4">This protein is located at the 30S-50S ribosomal subunit interface and may play a role in the structure and function of the aminoacyl-tRNA binding site.</text>
</comment>
<sequence length="144" mass="16549">MANFVTFNGKTIRIGDTIQVHYKLIEKEEVAGKAKKEKKEEVRERIQIFEGILIAIKGNNENRMLTVRRIGTASVGVERIFPLLSPWIKNITVKKSAKVRRAKLYYLRKLKGRAADRLKEKVNKKDIEVPESIVHEQPPPTTQS</sequence>
<dbReference type="PRINTS" id="PR00061">
    <property type="entry name" value="RIBOSOMALL19"/>
</dbReference>
<evidence type="ECO:0000256" key="4">
    <source>
        <dbReference type="RuleBase" id="RU000559"/>
    </source>
</evidence>
<keyword evidence="2 5" id="KW-0689">Ribosomal protein</keyword>
<dbReference type="Proteomes" id="UP000176923">
    <property type="component" value="Unassembled WGS sequence"/>
</dbReference>
<dbReference type="AlphaFoldDB" id="A0A1F5ZT15"/>
<dbReference type="InterPro" id="IPR038657">
    <property type="entry name" value="Ribosomal_bL19_sf"/>
</dbReference>
<evidence type="ECO:0000313" key="6">
    <source>
        <dbReference type="Proteomes" id="UP000176923"/>
    </source>
</evidence>
<dbReference type="GO" id="GO:0022625">
    <property type="term" value="C:cytosolic large ribosomal subunit"/>
    <property type="evidence" value="ECO:0007669"/>
    <property type="project" value="TreeGrafter"/>
</dbReference>
<dbReference type="STRING" id="1798382.A3D77_06575"/>
<comment type="caution">
    <text evidence="5">The sequence shown here is derived from an EMBL/GenBank/DDBJ whole genome shotgun (WGS) entry which is preliminary data.</text>
</comment>
<evidence type="ECO:0000256" key="2">
    <source>
        <dbReference type="ARBA" id="ARBA00022980"/>
    </source>
</evidence>
<dbReference type="EMBL" id="MFJL01000024">
    <property type="protein sequence ID" value="OGG15485.1"/>
    <property type="molecule type" value="Genomic_DNA"/>
</dbReference>
<dbReference type="SUPFAM" id="SSF50104">
    <property type="entry name" value="Translation proteins SH3-like domain"/>
    <property type="match status" value="1"/>
</dbReference>
<keyword evidence="3 4" id="KW-0687">Ribonucleoprotein</keyword>
<evidence type="ECO:0000256" key="1">
    <source>
        <dbReference type="ARBA" id="ARBA00005781"/>
    </source>
</evidence>
<dbReference type="PROSITE" id="PS01015">
    <property type="entry name" value="RIBOSOMAL_L19"/>
    <property type="match status" value="1"/>
</dbReference>
<dbReference type="InterPro" id="IPR001857">
    <property type="entry name" value="Ribosomal_bL19"/>
</dbReference>
<protein>
    <recommendedName>
        <fullName evidence="4">50S ribosomal protein L19</fullName>
    </recommendedName>
</protein>
<accession>A0A1F5ZT15</accession>
<proteinExistence type="inferred from homology"/>
<evidence type="ECO:0000313" key="5">
    <source>
        <dbReference type="EMBL" id="OGG15485.1"/>
    </source>
</evidence>
<reference evidence="5 6" key="1">
    <citation type="journal article" date="2016" name="Nat. Commun.">
        <title>Thousands of microbial genomes shed light on interconnected biogeochemical processes in an aquifer system.</title>
        <authorList>
            <person name="Anantharaman K."/>
            <person name="Brown C.T."/>
            <person name="Hug L.A."/>
            <person name="Sharon I."/>
            <person name="Castelle C.J."/>
            <person name="Probst A.J."/>
            <person name="Thomas B.C."/>
            <person name="Singh A."/>
            <person name="Wilkins M.J."/>
            <person name="Karaoz U."/>
            <person name="Brodie E.L."/>
            <person name="Williams K.H."/>
            <person name="Hubbard S.S."/>
            <person name="Banfield J.F."/>
        </authorList>
    </citation>
    <scope>NUCLEOTIDE SEQUENCE [LARGE SCALE GENOMIC DNA]</scope>
</reference>
<dbReference type="InterPro" id="IPR008991">
    <property type="entry name" value="Translation_prot_SH3-like_sf"/>
</dbReference>
<dbReference type="PANTHER" id="PTHR15680">
    <property type="entry name" value="RIBOSOMAL PROTEIN L19"/>
    <property type="match status" value="1"/>
</dbReference>
<dbReference type="PANTHER" id="PTHR15680:SF9">
    <property type="entry name" value="LARGE RIBOSOMAL SUBUNIT PROTEIN BL19M"/>
    <property type="match status" value="1"/>
</dbReference>
<dbReference type="GO" id="GO:0003735">
    <property type="term" value="F:structural constituent of ribosome"/>
    <property type="evidence" value="ECO:0007669"/>
    <property type="project" value="InterPro"/>
</dbReference>
<dbReference type="GO" id="GO:0006412">
    <property type="term" value="P:translation"/>
    <property type="evidence" value="ECO:0007669"/>
    <property type="project" value="InterPro"/>
</dbReference>
<dbReference type="InterPro" id="IPR018257">
    <property type="entry name" value="Ribosomal_bL19_CS"/>
</dbReference>
<dbReference type="Pfam" id="PF01245">
    <property type="entry name" value="Ribosomal_L19"/>
    <property type="match status" value="1"/>
</dbReference>